<dbReference type="AlphaFoldDB" id="A0A1G2K6S5"/>
<name>A0A1G2K6S5_9BACT</name>
<protein>
    <recommendedName>
        <fullName evidence="1">DUF5678 domain-containing protein</fullName>
    </recommendedName>
</protein>
<evidence type="ECO:0000313" key="2">
    <source>
        <dbReference type="EMBL" id="OGZ94128.1"/>
    </source>
</evidence>
<sequence length="66" mass="7559">MSNAVAVKNLNRFSGKWVAFIEREVVESAKTLPSLMEKLKSKKLKRKPSVMLIPRKDEGPYILIFP</sequence>
<dbReference type="Proteomes" id="UP000177392">
    <property type="component" value="Unassembled WGS sequence"/>
</dbReference>
<evidence type="ECO:0000313" key="3">
    <source>
        <dbReference type="Proteomes" id="UP000177392"/>
    </source>
</evidence>
<dbReference type="Pfam" id="PF18929">
    <property type="entry name" value="DUF5678"/>
    <property type="match status" value="1"/>
</dbReference>
<dbReference type="InterPro" id="IPR043734">
    <property type="entry name" value="DUF5678"/>
</dbReference>
<dbReference type="EMBL" id="MHQB01000019">
    <property type="protein sequence ID" value="OGZ94128.1"/>
    <property type="molecule type" value="Genomic_DNA"/>
</dbReference>
<comment type="caution">
    <text evidence="2">The sequence shown here is derived from an EMBL/GenBank/DDBJ whole genome shotgun (WGS) entry which is preliminary data.</text>
</comment>
<organism evidence="2 3">
    <name type="scientific">Candidatus Sungbacteria bacterium GWC2_49_10</name>
    <dbReference type="NCBI Taxonomy" id="1802263"/>
    <lineage>
        <taxon>Bacteria</taxon>
        <taxon>Candidatus Sungiibacteriota</taxon>
    </lineage>
</organism>
<feature type="domain" description="DUF5678" evidence="1">
    <location>
        <begin position="10"/>
        <end position="56"/>
    </location>
</feature>
<accession>A0A1G2K6S5</accession>
<gene>
    <name evidence="2" type="ORF">A2131_02125</name>
</gene>
<evidence type="ECO:0000259" key="1">
    <source>
        <dbReference type="Pfam" id="PF18929"/>
    </source>
</evidence>
<proteinExistence type="predicted"/>
<reference evidence="2 3" key="1">
    <citation type="journal article" date="2016" name="Nat. Commun.">
        <title>Thousands of microbial genomes shed light on interconnected biogeochemical processes in an aquifer system.</title>
        <authorList>
            <person name="Anantharaman K."/>
            <person name="Brown C.T."/>
            <person name="Hug L.A."/>
            <person name="Sharon I."/>
            <person name="Castelle C.J."/>
            <person name="Probst A.J."/>
            <person name="Thomas B.C."/>
            <person name="Singh A."/>
            <person name="Wilkins M.J."/>
            <person name="Karaoz U."/>
            <person name="Brodie E.L."/>
            <person name="Williams K.H."/>
            <person name="Hubbard S.S."/>
            <person name="Banfield J.F."/>
        </authorList>
    </citation>
    <scope>NUCLEOTIDE SEQUENCE [LARGE SCALE GENOMIC DNA]</scope>
</reference>